<feature type="compositionally biased region" description="Low complexity" evidence="1">
    <location>
        <begin position="64"/>
        <end position="78"/>
    </location>
</feature>
<dbReference type="AlphaFoldDB" id="M7C1Q6"/>
<dbReference type="Proteomes" id="UP000031443">
    <property type="component" value="Unassembled WGS sequence"/>
</dbReference>
<organism evidence="2 3">
    <name type="scientific">Chelonia mydas</name>
    <name type="common">Green sea-turtle</name>
    <name type="synonym">Chelonia agassizi</name>
    <dbReference type="NCBI Taxonomy" id="8469"/>
    <lineage>
        <taxon>Eukaryota</taxon>
        <taxon>Metazoa</taxon>
        <taxon>Chordata</taxon>
        <taxon>Craniata</taxon>
        <taxon>Vertebrata</taxon>
        <taxon>Euteleostomi</taxon>
        <taxon>Archelosauria</taxon>
        <taxon>Testudinata</taxon>
        <taxon>Testudines</taxon>
        <taxon>Cryptodira</taxon>
        <taxon>Durocryptodira</taxon>
        <taxon>Americhelydia</taxon>
        <taxon>Chelonioidea</taxon>
        <taxon>Cheloniidae</taxon>
        <taxon>Chelonia</taxon>
    </lineage>
</organism>
<feature type="region of interest" description="Disordered" evidence="1">
    <location>
        <begin position="97"/>
        <end position="119"/>
    </location>
</feature>
<sequence length="386" mass="43154">MEMLLQEILHLKDDLPGHQSKDKHQLALSSGEGCYKENFFHLPTAQDPDSGVCPAVQEGTSAGRTSLSSETSRSSETTQQDLNTSLDACLAKPLQTTLPDQEEPSVESTDTTEAHPMEGEEKENNCIYLRYSLAMDILLCPFCYLVRGFQYLGGLSRHLKKIHSKWTTFRCALCDLPLRRRRNCYCNGLTSSEDGQSDANVGPEYAELHALPPGEGEVKGLEGTRQEGIPNSKSNQPYPRLSGVLPKCGSSSLLLWCTVGKLDCPPCMSQEALTAHQHNLLSNHFVLCALATRANNMQEAPYEEFLLLALSLLCQEMGRASERRWWTFWDWQHFLTSKSTDFMMEEEDTGVAGSNWLIVLMTFSTVADAPYIDWCFWSRATSQTSS</sequence>
<accession>M7C1Q6</accession>
<evidence type="ECO:0000256" key="1">
    <source>
        <dbReference type="SAM" id="MobiDB-lite"/>
    </source>
</evidence>
<keyword evidence="3" id="KW-1185">Reference proteome</keyword>
<protein>
    <submittedName>
        <fullName evidence="2">Uncharacterized protein</fullName>
    </submittedName>
</protein>
<dbReference type="EMBL" id="KB532689">
    <property type="protein sequence ID" value="EMP34327.1"/>
    <property type="molecule type" value="Genomic_DNA"/>
</dbReference>
<proteinExistence type="predicted"/>
<evidence type="ECO:0000313" key="2">
    <source>
        <dbReference type="EMBL" id="EMP34327.1"/>
    </source>
</evidence>
<gene>
    <name evidence="2" type="ORF">UY3_08496</name>
</gene>
<feature type="region of interest" description="Disordered" evidence="1">
    <location>
        <begin position="50"/>
        <end position="79"/>
    </location>
</feature>
<evidence type="ECO:0000313" key="3">
    <source>
        <dbReference type="Proteomes" id="UP000031443"/>
    </source>
</evidence>
<reference evidence="3" key="1">
    <citation type="journal article" date="2013" name="Nat. Genet.">
        <title>The draft genomes of soft-shell turtle and green sea turtle yield insights into the development and evolution of the turtle-specific body plan.</title>
        <authorList>
            <person name="Wang Z."/>
            <person name="Pascual-Anaya J."/>
            <person name="Zadissa A."/>
            <person name="Li W."/>
            <person name="Niimura Y."/>
            <person name="Huang Z."/>
            <person name="Li C."/>
            <person name="White S."/>
            <person name="Xiong Z."/>
            <person name="Fang D."/>
            <person name="Wang B."/>
            <person name="Ming Y."/>
            <person name="Chen Y."/>
            <person name="Zheng Y."/>
            <person name="Kuraku S."/>
            <person name="Pignatelli M."/>
            <person name="Herrero J."/>
            <person name="Beal K."/>
            <person name="Nozawa M."/>
            <person name="Li Q."/>
            <person name="Wang J."/>
            <person name="Zhang H."/>
            <person name="Yu L."/>
            <person name="Shigenobu S."/>
            <person name="Wang J."/>
            <person name="Liu J."/>
            <person name="Flicek P."/>
            <person name="Searle S."/>
            <person name="Wang J."/>
            <person name="Kuratani S."/>
            <person name="Yin Y."/>
            <person name="Aken B."/>
            <person name="Zhang G."/>
            <person name="Irie N."/>
        </authorList>
    </citation>
    <scope>NUCLEOTIDE SEQUENCE [LARGE SCALE GENOMIC DNA]</scope>
</reference>
<name>M7C1Q6_CHEMY</name>